<evidence type="ECO:0000259" key="2">
    <source>
        <dbReference type="PROSITE" id="PS50042"/>
    </source>
</evidence>
<proteinExistence type="predicted"/>
<organism evidence="3 4">
    <name type="scientific">Enteractinococcus fodinae</name>
    <dbReference type="NCBI Taxonomy" id="684663"/>
    <lineage>
        <taxon>Bacteria</taxon>
        <taxon>Bacillati</taxon>
        <taxon>Actinomycetota</taxon>
        <taxon>Actinomycetes</taxon>
        <taxon>Micrococcales</taxon>
        <taxon>Micrococcaceae</taxon>
    </lineage>
</organism>
<dbReference type="InterPro" id="IPR045179">
    <property type="entry name" value="YgfZ/GcvT"/>
</dbReference>
<sequence>MLDVTHIEYTPATSPLLSGPDAIHGAVAADSVDHYVAGHYGQPAQEQRALAHGQAVVDLSHYGVVTITGADRLSLLQTLTTQQLLGMAAPINTEALFLDLKGRIEIAVKIHDDGETAYLITEPTMNATLLDWLTRMQFAARVDITDRTGELALLGATDEVPGLEGPMWIDPWPGVSPGGYAYTDTPENHPAVDEDYSWRLYILAADTLVDTVQNLPAGFRLAGTMASEALRIAAGRPRQLFDTDERSIPHELDWLRTAVHLEKGCYKGQETVARVHNLGHPPRRLVGLLIDGSVHGVPEVGADIIVRPEGDDQAAMASARSIGTLKSVGMHHEMGAVGTAIIRRNTDPEAELIIREMPPEGADTDEEPNFTAAAQQILTPPTAGKVVGRVQGLSNLRRR</sequence>
<dbReference type="Gene3D" id="3.30.1360.120">
    <property type="entry name" value="Probable tRNA modification gtpase trme, domain 1"/>
    <property type="match status" value="1"/>
</dbReference>
<dbReference type="RefSeq" id="WP_310171414.1">
    <property type="nucleotide sequence ID" value="NZ_BAABHE010000002.1"/>
</dbReference>
<evidence type="ECO:0000313" key="3">
    <source>
        <dbReference type="EMBL" id="MDR7346426.1"/>
    </source>
</evidence>
<dbReference type="Pfam" id="PF01571">
    <property type="entry name" value="GCV_T"/>
    <property type="match status" value="1"/>
</dbReference>
<dbReference type="NCBIfam" id="TIGR03317">
    <property type="entry name" value="ygfZ_signature"/>
    <property type="match status" value="1"/>
</dbReference>
<dbReference type="PANTHER" id="PTHR22602:SF0">
    <property type="entry name" value="TRANSFERASE CAF17, MITOCHONDRIAL-RELATED"/>
    <property type="match status" value="1"/>
</dbReference>
<dbReference type="EMBL" id="JAVDYJ010000001">
    <property type="protein sequence ID" value="MDR7346426.1"/>
    <property type="molecule type" value="Genomic_DNA"/>
</dbReference>
<gene>
    <name evidence="3" type="ORF">J2S62_000683</name>
</gene>
<name>A0ABU2AZG2_9MICC</name>
<accession>A0ABU2AZG2</accession>
<dbReference type="InterPro" id="IPR000595">
    <property type="entry name" value="cNMP-bd_dom"/>
</dbReference>
<dbReference type="PROSITE" id="PS50042">
    <property type="entry name" value="CNMP_BINDING_3"/>
    <property type="match status" value="1"/>
</dbReference>
<evidence type="ECO:0000256" key="1">
    <source>
        <dbReference type="ARBA" id="ARBA00022946"/>
    </source>
</evidence>
<reference evidence="3 4" key="1">
    <citation type="submission" date="2023-07" db="EMBL/GenBank/DDBJ databases">
        <title>Sequencing the genomes of 1000 actinobacteria strains.</title>
        <authorList>
            <person name="Klenk H.-P."/>
        </authorList>
    </citation>
    <scope>NUCLEOTIDE SEQUENCE [LARGE SCALE GENOMIC DNA]</scope>
    <source>
        <strain evidence="3 4">DSM 22966</strain>
    </source>
</reference>
<protein>
    <submittedName>
        <fullName evidence="3">Folate-binding protein YgfZ</fullName>
    </submittedName>
</protein>
<dbReference type="SUPFAM" id="SSF103025">
    <property type="entry name" value="Folate-binding domain"/>
    <property type="match status" value="1"/>
</dbReference>
<dbReference type="Proteomes" id="UP001183794">
    <property type="component" value="Unassembled WGS sequence"/>
</dbReference>
<dbReference type="InterPro" id="IPR006222">
    <property type="entry name" value="GCVT_N"/>
</dbReference>
<feature type="domain" description="Cyclic nucleotide-binding" evidence="2">
    <location>
        <begin position="75"/>
        <end position="154"/>
    </location>
</feature>
<dbReference type="InterPro" id="IPR017703">
    <property type="entry name" value="YgfZ/GCV_T_CS"/>
</dbReference>
<dbReference type="PANTHER" id="PTHR22602">
    <property type="entry name" value="TRANSFERASE CAF17, MITOCHONDRIAL-RELATED"/>
    <property type="match status" value="1"/>
</dbReference>
<dbReference type="InterPro" id="IPR027266">
    <property type="entry name" value="TrmE/GcvT-like"/>
</dbReference>
<comment type="caution">
    <text evidence="3">The sequence shown here is derived from an EMBL/GenBank/DDBJ whole genome shotgun (WGS) entry which is preliminary data.</text>
</comment>
<keyword evidence="1" id="KW-0809">Transit peptide</keyword>
<evidence type="ECO:0000313" key="4">
    <source>
        <dbReference type="Proteomes" id="UP001183794"/>
    </source>
</evidence>
<keyword evidence="4" id="KW-1185">Reference proteome</keyword>